<dbReference type="InterPro" id="IPR003789">
    <property type="entry name" value="Asn/Gln_tRNA_amidoTrase-B-like"/>
</dbReference>
<dbReference type="InterPro" id="IPR042184">
    <property type="entry name" value="YqeY/Aim41_N"/>
</dbReference>
<evidence type="ECO:0000313" key="2">
    <source>
        <dbReference type="Proteomes" id="UP000254589"/>
    </source>
</evidence>
<name>A0AAJ5D2M0_PANPU</name>
<proteinExistence type="predicted"/>
<dbReference type="SUPFAM" id="SSF89095">
    <property type="entry name" value="GatB/YqeY motif"/>
    <property type="match status" value="1"/>
</dbReference>
<dbReference type="Gene3D" id="1.10.10.410">
    <property type="match status" value="1"/>
</dbReference>
<dbReference type="GO" id="GO:0016884">
    <property type="term" value="F:carbon-nitrogen ligase activity, with glutamine as amido-N-donor"/>
    <property type="evidence" value="ECO:0007669"/>
    <property type="project" value="InterPro"/>
</dbReference>
<dbReference type="InterPro" id="IPR023168">
    <property type="entry name" value="GatB_Yqey_C_2"/>
</dbReference>
<organism evidence="1 2">
    <name type="scientific">Pandoraea pulmonicola</name>
    <dbReference type="NCBI Taxonomy" id="93221"/>
    <lineage>
        <taxon>Bacteria</taxon>
        <taxon>Pseudomonadati</taxon>
        <taxon>Pseudomonadota</taxon>
        <taxon>Betaproteobacteria</taxon>
        <taxon>Burkholderiales</taxon>
        <taxon>Burkholderiaceae</taxon>
        <taxon>Pandoraea</taxon>
    </lineage>
</organism>
<gene>
    <name evidence="1" type="primary">yqeY</name>
    <name evidence="1" type="ORF">NCTC13159_04411</name>
</gene>
<dbReference type="Pfam" id="PF09424">
    <property type="entry name" value="YqeY"/>
    <property type="match status" value="1"/>
</dbReference>
<dbReference type="PANTHER" id="PTHR28055:SF1">
    <property type="entry name" value="ALTERED INHERITANCE OF MITOCHONDRIA PROTEIN 41, MITOCHONDRIAL"/>
    <property type="match status" value="1"/>
</dbReference>
<protein>
    <submittedName>
        <fullName evidence="1">Uncharacterized conserved protein</fullName>
    </submittedName>
</protein>
<dbReference type="PANTHER" id="PTHR28055">
    <property type="entry name" value="ALTERED INHERITANCE OF MITOCHONDRIA PROTEIN 41, MITOCHONDRIAL"/>
    <property type="match status" value="1"/>
</dbReference>
<dbReference type="EMBL" id="UGSJ01000001">
    <property type="protein sequence ID" value="SUA92872.1"/>
    <property type="molecule type" value="Genomic_DNA"/>
</dbReference>
<evidence type="ECO:0000313" key="1">
    <source>
        <dbReference type="EMBL" id="SUA92872.1"/>
    </source>
</evidence>
<dbReference type="AlphaFoldDB" id="A0AAJ5D2M0"/>
<sequence>MPVVLFFGAACTTLKRTRIPESLLMSLKERINEDMKTAMRAKAADKLGTIRLLLAAIKQKEVDERITLDDAATVAIVDKLIKQRKDSISQFEAAGRQDLADKEAAELVVLQVYMPQQLSADEVAQAVKAAVAQTGAAGPQDMGKVMGVLKSQLAGRADMTAVSAQVKAALAA</sequence>
<accession>A0AAJ5D2M0</accession>
<dbReference type="Gene3D" id="1.10.1510.10">
    <property type="entry name" value="Uncharacterised protein YqeY/AIM41 PF09424, N-terminal domain"/>
    <property type="match status" value="1"/>
</dbReference>
<dbReference type="Proteomes" id="UP000254589">
    <property type="component" value="Unassembled WGS sequence"/>
</dbReference>
<comment type="caution">
    <text evidence="1">The sequence shown here is derived from an EMBL/GenBank/DDBJ whole genome shotgun (WGS) entry which is preliminary data.</text>
</comment>
<reference evidence="1 2" key="1">
    <citation type="submission" date="2018-06" db="EMBL/GenBank/DDBJ databases">
        <authorList>
            <consortium name="Pathogen Informatics"/>
            <person name="Doyle S."/>
        </authorList>
    </citation>
    <scope>NUCLEOTIDE SEQUENCE [LARGE SCALE GENOMIC DNA]</scope>
    <source>
        <strain evidence="1 2">NCTC13159</strain>
    </source>
</reference>
<dbReference type="InterPro" id="IPR019004">
    <property type="entry name" value="YqeY/Aim41"/>
</dbReference>